<accession>A0A7S4DUN9</accession>
<dbReference type="AlphaFoldDB" id="A0A7S4DUN9"/>
<organism evidence="1">
    <name type="scientific">Lotharella globosa</name>
    <dbReference type="NCBI Taxonomy" id="91324"/>
    <lineage>
        <taxon>Eukaryota</taxon>
        <taxon>Sar</taxon>
        <taxon>Rhizaria</taxon>
        <taxon>Cercozoa</taxon>
        <taxon>Chlorarachniophyceae</taxon>
        <taxon>Lotharella</taxon>
    </lineage>
</organism>
<proteinExistence type="predicted"/>
<evidence type="ECO:0000313" key="1">
    <source>
        <dbReference type="EMBL" id="CAE0671701.1"/>
    </source>
</evidence>
<gene>
    <name evidence="1" type="ORF">LGLO00237_LOCUS23350</name>
</gene>
<protein>
    <submittedName>
        <fullName evidence="1">Uncharacterized protein</fullName>
    </submittedName>
</protein>
<name>A0A7S4DUN9_9EUKA</name>
<sequence length="111" mass="12851">MELLWKHLTEVLAQDRHFDGSKIDQDRLAKLFEAYQYAKLMDDKLNPVPVGVQALEQDNHLKLPATYSRVLLDSLKAAEKEQKGWESNLIPAVTENLKGRRKDNDNMNIYI</sequence>
<dbReference type="EMBL" id="HBIV01032759">
    <property type="protein sequence ID" value="CAE0671701.1"/>
    <property type="molecule type" value="Transcribed_RNA"/>
</dbReference>
<reference evidence="1" key="1">
    <citation type="submission" date="2021-01" db="EMBL/GenBank/DDBJ databases">
        <authorList>
            <person name="Corre E."/>
            <person name="Pelletier E."/>
            <person name="Niang G."/>
            <person name="Scheremetjew M."/>
            <person name="Finn R."/>
            <person name="Kale V."/>
            <person name="Holt S."/>
            <person name="Cochrane G."/>
            <person name="Meng A."/>
            <person name="Brown T."/>
            <person name="Cohen L."/>
        </authorList>
    </citation>
    <scope>NUCLEOTIDE SEQUENCE</scope>
    <source>
        <strain evidence="1">CCCM811</strain>
    </source>
</reference>